<reference evidence="2 3" key="1">
    <citation type="submission" date="2015-11" db="EMBL/GenBank/DDBJ databases">
        <title>Description and complete genome sequence of a novel strain predominating in hypersaline microbial mats and representing a new family of the Bacteriodetes phylum.</title>
        <authorList>
            <person name="Spring S."/>
            <person name="Bunk B."/>
            <person name="Sproer C."/>
            <person name="Klenk H.-P."/>
        </authorList>
    </citation>
    <scope>NUCLEOTIDE SEQUENCE [LARGE SCALE GENOMIC DNA]</scope>
    <source>
        <strain evidence="2 3">L21-Spi-D4</strain>
    </source>
</reference>
<dbReference type="KEGG" id="blq:L21SP5_03217"/>
<organism evidence="2 3">
    <name type="scientific">Salinivirga cyanobacteriivorans</name>
    <dbReference type="NCBI Taxonomy" id="1307839"/>
    <lineage>
        <taxon>Bacteria</taxon>
        <taxon>Pseudomonadati</taxon>
        <taxon>Bacteroidota</taxon>
        <taxon>Bacteroidia</taxon>
        <taxon>Bacteroidales</taxon>
        <taxon>Salinivirgaceae</taxon>
        <taxon>Salinivirga</taxon>
    </lineage>
</organism>
<proteinExistence type="predicted"/>
<accession>A0A0S2I3H8</accession>
<sequence length="494" mass="57533" precursor="true">MKQKIISIVFLIAIVGTATNAQIFTHEAIAEEVKYVTLLDSKERLWYVNDEKKLFMYNNGSSQPQNITLPDRKYKMEEDEDGTLWGISQTGIICNKNGEWNEYPYGNNKLNGFSLVSMTKDKSNRRYFFYEKNVPGTDIEIKHLVVLENGELTLITSNLPKRIERGEQYKNGYVFGANFSYDNQQPCGYYNGEYKLFKEGEVYEFFNSMKSAMTQDWVVSDSITDLYDKYEYSIADVYVHLYDNTSVLMLLTGDKVVCLFFEGEGTTVQEQKYTETKAYTIPKAHIKLVDDVVKLYYLNDKVYLTTFDKGIIEISESDSQLLTKKNGLSSNQIEKMFLDKDKNLVLMHPKSSSALINGKWKHFDKKSGYDLKNRIIRNELEHNGYKYFVAYKIAGKSNKLLRWDGNKWETFDFKTKYRYTSSFEPVVYKNAIWFKNHNGNNYKGLLYFNGSEVIDYPLGRRIKQNWVHSAWRSEDVLYVYSSGLSGKGPIFKIK</sequence>
<feature type="chain" id="PRO_5006599468" description="Two component regulator propeller" evidence="1">
    <location>
        <begin position="22"/>
        <end position="494"/>
    </location>
</feature>
<dbReference type="AlphaFoldDB" id="A0A0S2I3H8"/>
<evidence type="ECO:0008006" key="4">
    <source>
        <dbReference type="Google" id="ProtNLM"/>
    </source>
</evidence>
<keyword evidence="3" id="KW-1185">Reference proteome</keyword>
<dbReference type="EMBL" id="CP013118">
    <property type="protein sequence ID" value="ALO16832.1"/>
    <property type="molecule type" value="Genomic_DNA"/>
</dbReference>
<dbReference type="RefSeq" id="WP_057954180.1">
    <property type="nucleotide sequence ID" value="NZ_CP013118.1"/>
</dbReference>
<evidence type="ECO:0000313" key="2">
    <source>
        <dbReference type="EMBL" id="ALO16832.1"/>
    </source>
</evidence>
<feature type="signal peptide" evidence="1">
    <location>
        <begin position="1"/>
        <end position="21"/>
    </location>
</feature>
<dbReference type="Proteomes" id="UP000064893">
    <property type="component" value="Chromosome"/>
</dbReference>
<name>A0A0S2I3H8_9BACT</name>
<evidence type="ECO:0000313" key="3">
    <source>
        <dbReference type="Proteomes" id="UP000064893"/>
    </source>
</evidence>
<protein>
    <recommendedName>
        <fullName evidence="4">Two component regulator propeller</fullName>
    </recommendedName>
</protein>
<keyword evidence="1" id="KW-0732">Signal</keyword>
<evidence type="ECO:0000256" key="1">
    <source>
        <dbReference type="SAM" id="SignalP"/>
    </source>
</evidence>
<gene>
    <name evidence="2" type="ORF">L21SP5_03217</name>
</gene>